<comment type="caution">
    <text evidence="2">The sequence shown here is derived from an EMBL/GenBank/DDBJ whole genome shotgun (WGS) entry which is preliminary data.</text>
</comment>
<evidence type="ECO:0000313" key="3">
    <source>
        <dbReference type="Proteomes" id="UP000785679"/>
    </source>
</evidence>
<dbReference type="EMBL" id="RRYP01001913">
    <property type="protein sequence ID" value="TNV85337.1"/>
    <property type="molecule type" value="Genomic_DNA"/>
</dbReference>
<proteinExistence type="predicted"/>
<dbReference type="Proteomes" id="UP000785679">
    <property type="component" value="Unassembled WGS sequence"/>
</dbReference>
<feature type="compositionally biased region" description="Low complexity" evidence="1">
    <location>
        <begin position="131"/>
        <end position="155"/>
    </location>
</feature>
<dbReference type="AlphaFoldDB" id="A0A8J8T7I3"/>
<reference evidence="2" key="1">
    <citation type="submission" date="2019-06" db="EMBL/GenBank/DDBJ databases">
        <authorList>
            <person name="Zheng W."/>
        </authorList>
    </citation>
    <scope>NUCLEOTIDE SEQUENCE</scope>
    <source>
        <strain evidence="2">QDHG01</strain>
    </source>
</reference>
<keyword evidence="3" id="KW-1185">Reference proteome</keyword>
<organism evidence="2 3">
    <name type="scientific">Halteria grandinella</name>
    <dbReference type="NCBI Taxonomy" id="5974"/>
    <lineage>
        <taxon>Eukaryota</taxon>
        <taxon>Sar</taxon>
        <taxon>Alveolata</taxon>
        <taxon>Ciliophora</taxon>
        <taxon>Intramacronucleata</taxon>
        <taxon>Spirotrichea</taxon>
        <taxon>Stichotrichia</taxon>
        <taxon>Sporadotrichida</taxon>
        <taxon>Halteriidae</taxon>
        <taxon>Halteria</taxon>
    </lineage>
</organism>
<name>A0A8J8T7I3_HALGN</name>
<sequence>MPIQAPSTLSTRWHSFIMRAVFIKDLSPHKRASMVDLSIIRSKKSVQKRISLTSMTSHLSSGLRNELRFYICSITMEEMSMLKMFLKPLSQSSSGRIELPQPRFKILTDAFHASTSSLCSPPSGMTFSNTPSIRGSIASQSSSQSKVAPSYSRQR</sequence>
<feature type="region of interest" description="Disordered" evidence="1">
    <location>
        <begin position="116"/>
        <end position="155"/>
    </location>
</feature>
<accession>A0A8J8T7I3</accession>
<gene>
    <name evidence="2" type="ORF">FGO68_gene2224</name>
</gene>
<protein>
    <submittedName>
        <fullName evidence="2">Uncharacterized protein</fullName>
    </submittedName>
</protein>
<evidence type="ECO:0000313" key="2">
    <source>
        <dbReference type="EMBL" id="TNV85337.1"/>
    </source>
</evidence>
<evidence type="ECO:0000256" key="1">
    <source>
        <dbReference type="SAM" id="MobiDB-lite"/>
    </source>
</evidence>
<feature type="compositionally biased region" description="Polar residues" evidence="1">
    <location>
        <begin position="116"/>
        <end position="130"/>
    </location>
</feature>